<organism evidence="1 2">
    <name type="scientific">Rhododendron molle</name>
    <name type="common">Chinese azalea</name>
    <name type="synonym">Azalea mollis</name>
    <dbReference type="NCBI Taxonomy" id="49168"/>
    <lineage>
        <taxon>Eukaryota</taxon>
        <taxon>Viridiplantae</taxon>
        <taxon>Streptophyta</taxon>
        <taxon>Embryophyta</taxon>
        <taxon>Tracheophyta</taxon>
        <taxon>Spermatophyta</taxon>
        <taxon>Magnoliopsida</taxon>
        <taxon>eudicotyledons</taxon>
        <taxon>Gunneridae</taxon>
        <taxon>Pentapetalae</taxon>
        <taxon>asterids</taxon>
        <taxon>Ericales</taxon>
        <taxon>Ericaceae</taxon>
        <taxon>Ericoideae</taxon>
        <taxon>Rhodoreae</taxon>
        <taxon>Rhododendron</taxon>
    </lineage>
</organism>
<dbReference type="Proteomes" id="UP001062846">
    <property type="component" value="Chromosome 7"/>
</dbReference>
<protein>
    <submittedName>
        <fullName evidence="1">Uncharacterized protein</fullName>
    </submittedName>
</protein>
<comment type="caution">
    <text evidence="1">The sequence shown here is derived from an EMBL/GenBank/DDBJ whole genome shotgun (WGS) entry which is preliminary data.</text>
</comment>
<sequence>MRQWFKINFDGGLDNQSKSSGVGIIIRDEFGIFRAARAIHYGNLMSPVVIEALAARDGLLFGREVGLRYIQLEGDSQQIINLIQ</sequence>
<keyword evidence="2" id="KW-1185">Reference proteome</keyword>
<proteinExistence type="predicted"/>
<reference evidence="1" key="1">
    <citation type="submission" date="2022-02" db="EMBL/GenBank/DDBJ databases">
        <title>Plant Genome Project.</title>
        <authorList>
            <person name="Zhang R.-G."/>
        </authorList>
    </citation>
    <scope>NUCLEOTIDE SEQUENCE</scope>
    <source>
        <strain evidence="1">AT1</strain>
    </source>
</reference>
<name>A0ACC0N010_RHOML</name>
<evidence type="ECO:0000313" key="1">
    <source>
        <dbReference type="EMBL" id="KAI8546648.1"/>
    </source>
</evidence>
<accession>A0ACC0N010</accession>
<dbReference type="EMBL" id="CM046394">
    <property type="protein sequence ID" value="KAI8546648.1"/>
    <property type="molecule type" value="Genomic_DNA"/>
</dbReference>
<evidence type="ECO:0000313" key="2">
    <source>
        <dbReference type="Proteomes" id="UP001062846"/>
    </source>
</evidence>
<gene>
    <name evidence="1" type="ORF">RHMOL_Rhmol07G0135800</name>
</gene>